<keyword evidence="10" id="KW-1185">Reference proteome</keyword>
<evidence type="ECO:0000256" key="4">
    <source>
        <dbReference type="ARBA" id="ARBA00022970"/>
    </source>
</evidence>
<keyword evidence="6 7" id="KW-0472">Membrane</keyword>
<dbReference type="PIRSF" id="PIRSF006060">
    <property type="entry name" value="AA_transporter"/>
    <property type="match status" value="1"/>
</dbReference>
<evidence type="ECO:0000256" key="7">
    <source>
        <dbReference type="SAM" id="Phobius"/>
    </source>
</evidence>
<dbReference type="InterPro" id="IPR004841">
    <property type="entry name" value="AA-permease/SLC12A_dom"/>
</dbReference>
<comment type="subcellular location">
    <subcellularLocation>
        <location evidence="1">Cell membrane</location>
        <topology evidence="1">Multi-pass membrane protein</topology>
    </subcellularLocation>
</comment>
<feature type="transmembrane region" description="Helical" evidence="7">
    <location>
        <begin position="415"/>
        <end position="434"/>
    </location>
</feature>
<organism evidence="9 10">
    <name type="scientific">Peribacillus deserti</name>
    <dbReference type="NCBI Taxonomy" id="673318"/>
    <lineage>
        <taxon>Bacteria</taxon>
        <taxon>Bacillati</taxon>
        <taxon>Bacillota</taxon>
        <taxon>Bacilli</taxon>
        <taxon>Bacillales</taxon>
        <taxon>Bacillaceae</taxon>
        <taxon>Peribacillus</taxon>
    </lineage>
</organism>
<keyword evidence="4" id="KW-0029">Amino-acid transport</keyword>
<keyword evidence="3 7" id="KW-0812">Transmembrane</keyword>
<dbReference type="Gene3D" id="1.20.1740.10">
    <property type="entry name" value="Amino acid/polyamine transporter I"/>
    <property type="match status" value="1"/>
</dbReference>
<feature type="transmembrane region" description="Helical" evidence="7">
    <location>
        <begin position="96"/>
        <end position="121"/>
    </location>
</feature>
<feature type="transmembrane region" description="Helical" evidence="7">
    <location>
        <begin position="46"/>
        <end position="65"/>
    </location>
</feature>
<feature type="transmembrane region" description="Helical" evidence="7">
    <location>
        <begin position="391"/>
        <end position="409"/>
    </location>
</feature>
<keyword evidence="2" id="KW-0813">Transport</keyword>
<protein>
    <submittedName>
        <fullName evidence="9">L-asparagine transporter-like permease</fullName>
    </submittedName>
</protein>
<keyword evidence="5 7" id="KW-1133">Transmembrane helix</keyword>
<dbReference type="PANTHER" id="PTHR43495:SF5">
    <property type="entry name" value="GAMMA-AMINOBUTYRIC ACID PERMEASE"/>
    <property type="match status" value="1"/>
</dbReference>
<dbReference type="EMBL" id="JAFBFI010000002">
    <property type="protein sequence ID" value="MBM7691339.1"/>
    <property type="molecule type" value="Genomic_DNA"/>
</dbReference>
<proteinExistence type="predicted"/>
<feature type="transmembrane region" description="Helical" evidence="7">
    <location>
        <begin position="202"/>
        <end position="226"/>
    </location>
</feature>
<name>A0ABS2QF61_9BACI</name>
<feature type="transmembrane region" description="Helical" evidence="7">
    <location>
        <begin position="285"/>
        <end position="309"/>
    </location>
</feature>
<dbReference type="Pfam" id="PF00324">
    <property type="entry name" value="AA_permease"/>
    <property type="match status" value="1"/>
</dbReference>
<dbReference type="PANTHER" id="PTHR43495">
    <property type="entry name" value="GABA PERMEASE"/>
    <property type="match status" value="1"/>
</dbReference>
<dbReference type="RefSeq" id="WP_204538694.1">
    <property type="nucleotide sequence ID" value="NZ_JAFBFI010000002.1"/>
</dbReference>
<dbReference type="PROSITE" id="PS51257">
    <property type="entry name" value="PROKAR_LIPOPROTEIN"/>
    <property type="match status" value="1"/>
</dbReference>
<comment type="caution">
    <text evidence="9">The sequence shown here is derived from an EMBL/GenBank/DDBJ whole genome shotgun (WGS) entry which is preliminary data.</text>
</comment>
<feature type="transmembrane region" description="Helical" evidence="7">
    <location>
        <begin position="21"/>
        <end position="40"/>
    </location>
</feature>
<feature type="transmembrane region" description="Helical" evidence="7">
    <location>
        <begin position="160"/>
        <end position="182"/>
    </location>
</feature>
<evidence type="ECO:0000256" key="5">
    <source>
        <dbReference type="ARBA" id="ARBA00022989"/>
    </source>
</evidence>
<feature type="transmembrane region" description="Helical" evidence="7">
    <location>
        <begin position="238"/>
        <end position="260"/>
    </location>
</feature>
<evidence type="ECO:0000256" key="3">
    <source>
        <dbReference type="ARBA" id="ARBA00022692"/>
    </source>
</evidence>
<evidence type="ECO:0000256" key="1">
    <source>
        <dbReference type="ARBA" id="ARBA00004651"/>
    </source>
</evidence>
<gene>
    <name evidence="9" type="ORF">JOC77_000744</name>
</gene>
<dbReference type="Proteomes" id="UP000823486">
    <property type="component" value="Unassembled WGS sequence"/>
</dbReference>
<feature type="domain" description="Amino acid permease/ SLC12A" evidence="8">
    <location>
        <begin position="19"/>
        <end position="385"/>
    </location>
</feature>
<feature type="transmembrane region" description="Helical" evidence="7">
    <location>
        <begin position="356"/>
        <end position="379"/>
    </location>
</feature>
<feature type="transmembrane region" description="Helical" evidence="7">
    <location>
        <begin position="330"/>
        <end position="350"/>
    </location>
</feature>
<evidence type="ECO:0000313" key="10">
    <source>
        <dbReference type="Proteomes" id="UP000823486"/>
    </source>
</evidence>
<evidence type="ECO:0000256" key="6">
    <source>
        <dbReference type="ARBA" id="ARBA00023136"/>
    </source>
</evidence>
<evidence type="ECO:0000313" key="9">
    <source>
        <dbReference type="EMBL" id="MBM7691339.1"/>
    </source>
</evidence>
<evidence type="ECO:0000256" key="2">
    <source>
        <dbReference type="ARBA" id="ARBA00022448"/>
    </source>
</evidence>
<feature type="transmembrane region" description="Helical" evidence="7">
    <location>
        <begin position="127"/>
        <end position="148"/>
    </location>
</feature>
<reference evidence="9 10" key="1">
    <citation type="submission" date="2021-01" db="EMBL/GenBank/DDBJ databases">
        <title>Genomic Encyclopedia of Type Strains, Phase IV (KMG-IV): sequencing the most valuable type-strain genomes for metagenomic binning, comparative biology and taxonomic classification.</title>
        <authorList>
            <person name="Goeker M."/>
        </authorList>
    </citation>
    <scope>NUCLEOTIDE SEQUENCE [LARGE SCALE GENOMIC DNA]</scope>
    <source>
        <strain evidence="9 10">DSM 105482</strain>
    </source>
</reference>
<evidence type="ECO:0000259" key="8">
    <source>
        <dbReference type="Pfam" id="PF00324"/>
    </source>
</evidence>
<sequence>MTKAGCDSGGEKKLKWWQLSMIGIGCIIGTGFFLGSSIAIKMTGPSVLISFIIAATGTYLVFDALSKLAASDPQKGSFCAYANQAFGRWARFSCGWTYWCSELLIMGSQLTALSIFARFWFPSIPMWVFASGFGILGIIVLLIGTKGFDKLEGLFAVTKVAAILMFIIIALLALFGVIHGGGTKTRVPNMMNEFFPHGFRGLWSSLIYAFYAFGGIEIMGIMAIRLKNKEDAPKSGKLMLLLLTIIYIISVGLAVILVPLSRFNTKESPFVVALDKYHLPMIPDIFNAALIVAGFSTMVASLFAVTSILMTLSEDGDAPKAFSMQGKLKVPIPSLFLTILVLGISIFLALLMPGKIYEYVTTGAGLMLLYNWSFILLSSQKLSKPKTMETVKRWTGILLIALAVSGTLFEKATRPGFYISLAFVGVIGAVAFLLKSFWDKEIIKSHLD</sequence>
<accession>A0ABS2QF61</accession>